<dbReference type="PANTHER" id="PTHR35495:SF1">
    <property type="entry name" value="OS06G0679600 PROTEIN"/>
    <property type="match status" value="1"/>
</dbReference>
<protein>
    <submittedName>
        <fullName evidence="1">Uncharacterized protein</fullName>
    </submittedName>
</protein>
<dbReference type="EMBL" id="MJEQ01037187">
    <property type="protein sequence ID" value="OIT03813.1"/>
    <property type="molecule type" value="Genomic_DNA"/>
</dbReference>
<keyword evidence="2" id="KW-1185">Reference proteome</keyword>
<dbReference type="AlphaFoldDB" id="A0A1J6IFJ2"/>
<reference evidence="1" key="1">
    <citation type="submission" date="2016-11" db="EMBL/GenBank/DDBJ databases">
        <title>The genome of Nicotiana attenuata.</title>
        <authorList>
            <person name="Xu S."/>
            <person name="Brockmoeller T."/>
            <person name="Gaquerel E."/>
            <person name="Navarro A."/>
            <person name="Kuhl H."/>
            <person name="Gase K."/>
            <person name="Ling Z."/>
            <person name="Zhou W."/>
            <person name="Kreitzer C."/>
            <person name="Stanke M."/>
            <person name="Tang H."/>
            <person name="Lyons E."/>
            <person name="Pandey P."/>
            <person name="Pandey S.P."/>
            <person name="Timmermann B."/>
            <person name="Baldwin I.T."/>
        </authorList>
    </citation>
    <scope>NUCLEOTIDE SEQUENCE [LARGE SCALE GENOMIC DNA]</scope>
    <source>
        <strain evidence="1">UT</strain>
    </source>
</reference>
<dbReference type="OMA" id="IPCFVAT"/>
<evidence type="ECO:0000313" key="1">
    <source>
        <dbReference type="EMBL" id="OIT03813.1"/>
    </source>
</evidence>
<evidence type="ECO:0000313" key="2">
    <source>
        <dbReference type="Proteomes" id="UP000187609"/>
    </source>
</evidence>
<proteinExistence type="predicted"/>
<name>A0A1J6IFJ2_NICAT</name>
<dbReference type="Gramene" id="OIT03813">
    <property type="protein sequence ID" value="OIT03813"/>
    <property type="gene ID" value="A4A49_14567"/>
</dbReference>
<accession>A0A1J6IFJ2</accession>
<dbReference type="PANTHER" id="PTHR35495">
    <property type="entry name" value="OS06G0679600 PROTEIN"/>
    <property type="match status" value="1"/>
</dbReference>
<comment type="caution">
    <text evidence="1">The sequence shown here is derived from an EMBL/GenBank/DDBJ whole genome shotgun (WGS) entry which is preliminary data.</text>
</comment>
<organism evidence="1 2">
    <name type="scientific">Nicotiana attenuata</name>
    <name type="common">Coyote tobacco</name>
    <dbReference type="NCBI Taxonomy" id="49451"/>
    <lineage>
        <taxon>Eukaryota</taxon>
        <taxon>Viridiplantae</taxon>
        <taxon>Streptophyta</taxon>
        <taxon>Embryophyta</taxon>
        <taxon>Tracheophyta</taxon>
        <taxon>Spermatophyta</taxon>
        <taxon>Magnoliopsida</taxon>
        <taxon>eudicotyledons</taxon>
        <taxon>Gunneridae</taxon>
        <taxon>Pentapetalae</taxon>
        <taxon>asterids</taxon>
        <taxon>lamiids</taxon>
        <taxon>Solanales</taxon>
        <taxon>Solanaceae</taxon>
        <taxon>Nicotianoideae</taxon>
        <taxon>Nicotianeae</taxon>
        <taxon>Nicotiana</taxon>
    </lineage>
</organism>
<gene>
    <name evidence="1" type="ORF">A4A49_14567</name>
</gene>
<sequence>MKPIIRKSSFRSSSAPSFYTYLKPGALAQIRYSKITAKSRLHDSETQLALYQQIPRAVIDLSTMDGIPCFNLRIRNSRPRCLQRQKLTAVAPIFTPMTLPEGDLVV</sequence>
<dbReference type="Proteomes" id="UP000187609">
    <property type="component" value="Unassembled WGS sequence"/>
</dbReference>